<organism evidence="2 3">
    <name type="scientific">Mycena venus</name>
    <dbReference type="NCBI Taxonomy" id="2733690"/>
    <lineage>
        <taxon>Eukaryota</taxon>
        <taxon>Fungi</taxon>
        <taxon>Dikarya</taxon>
        <taxon>Basidiomycota</taxon>
        <taxon>Agaricomycotina</taxon>
        <taxon>Agaricomycetes</taxon>
        <taxon>Agaricomycetidae</taxon>
        <taxon>Agaricales</taxon>
        <taxon>Marasmiineae</taxon>
        <taxon>Mycenaceae</taxon>
        <taxon>Mycena</taxon>
    </lineage>
</organism>
<feature type="region of interest" description="Disordered" evidence="1">
    <location>
        <begin position="372"/>
        <end position="406"/>
    </location>
</feature>
<feature type="region of interest" description="Disordered" evidence="1">
    <location>
        <begin position="62"/>
        <end position="184"/>
    </location>
</feature>
<sequence>MRAYSKLESENCRLYRTTVGARTKRCCSCEALYTLIPSQNTPLNLLLLHQYYFRLRSTHRPNTTSYSLSRRARRPGRPLSGQNCTWTPDGMLPPRPAYLQENHSAGDLTGWRASRTSPSTPSSSRKDSLQSTSASSQEKLLPYCSSPDHDSESEDLADPPYRPSASSIPYVTVTKPSSSSSRNNEAKLSCRFLSAVRLPLPRPKSKLSCLVQTKRAVNANSSIIDNIRAKPFIHSDPCNPLHGITVTVQRQRLVSEPMIMPLPELFARMPIPGASSSSSSPSASATSLLSVTSGSASRVSLGDLKLDKPLPTPTPSEEEDLHPTITPVEDPHPHPYLPTGDDLDSGEVPISIVVPAPGDEPTVVQDAAEADGDPFADVPADALSPTAADLNQDPYPDPDPDPDLDLEPELVEFKSQLSVTVTPATATRLHVLPARHPKRRKRYTNSVRLGTADASMRVSAVGGPSSLSDLG</sequence>
<evidence type="ECO:0000313" key="3">
    <source>
        <dbReference type="Proteomes" id="UP000620124"/>
    </source>
</evidence>
<gene>
    <name evidence="2" type="ORF">MVEN_00751100</name>
</gene>
<feature type="compositionally biased region" description="Acidic residues" evidence="1">
    <location>
        <begin position="396"/>
        <end position="406"/>
    </location>
</feature>
<protein>
    <submittedName>
        <fullName evidence="2">Uncharacterized protein</fullName>
    </submittedName>
</protein>
<reference evidence="2" key="1">
    <citation type="submission" date="2020-05" db="EMBL/GenBank/DDBJ databases">
        <title>Mycena genomes resolve the evolution of fungal bioluminescence.</title>
        <authorList>
            <person name="Tsai I.J."/>
        </authorList>
    </citation>
    <scope>NUCLEOTIDE SEQUENCE</scope>
    <source>
        <strain evidence="2">CCC161011</strain>
    </source>
</reference>
<feature type="compositionally biased region" description="Low complexity" evidence="1">
    <location>
        <begin position="114"/>
        <end position="123"/>
    </location>
</feature>
<comment type="caution">
    <text evidence="2">The sequence shown here is derived from an EMBL/GenBank/DDBJ whole genome shotgun (WGS) entry which is preliminary data.</text>
</comment>
<name>A0A8H7D643_9AGAR</name>
<feature type="compositionally biased region" description="Basic residues" evidence="1">
    <location>
        <begin position="433"/>
        <end position="443"/>
    </location>
</feature>
<evidence type="ECO:0000256" key="1">
    <source>
        <dbReference type="SAM" id="MobiDB-lite"/>
    </source>
</evidence>
<dbReference type="OrthoDB" id="2944304at2759"/>
<feature type="compositionally biased region" description="Polar residues" evidence="1">
    <location>
        <begin position="129"/>
        <end position="138"/>
    </location>
</feature>
<dbReference type="AlphaFoldDB" id="A0A8H7D643"/>
<dbReference type="Proteomes" id="UP000620124">
    <property type="component" value="Unassembled WGS sequence"/>
</dbReference>
<feature type="region of interest" description="Disordered" evidence="1">
    <location>
        <begin position="302"/>
        <end position="360"/>
    </location>
</feature>
<feature type="region of interest" description="Disordered" evidence="1">
    <location>
        <begin position="431"/>
        <end position="471"/>
    </location>
</feature>
<accession>A0A8H7D643</accession>
<keyword evidence="3" id="KW-1185">Reference proteome</keyword>
<evidence type="ECO:0000313" key="2">
    <source>
        <dbReference type="EMBL" id="KAF7360223.1"/>
    </source>
</evidence>
<proteinExistence type="predicted"/>
<dbReference type="EMBL" id="JACAZI010000005">
    <property type="protein sequence ID" value="KAF7360223.1"/>
    <property type="molecule type" value="Genomic_DNA"/>
</dbReference>
<feature type="compositionally biased region" description="Polar residues" evidence="1">
    <location>
        <begin position="164"/>
        <end position="183"/>
    </location>
</feature>